<dbReference type="AlphaFoldDB" id="A0A5A9ZK55"/>
<organism evidence="2 3">
    <name type="scientific">Aquicoccus porphyridii</name>
    <dbReference type="NCBI Taxonomy" id="1852029"/>
    <lineage>
        <taxon>Bacteria</taxon>
        <taxon>Pseudomonadati</taxon>
        <taxon>Pseudomonadota</taxon>
        <taxon>Alphaproteobacteria</taxon>
        <taxon>Rhodobacterales</taxon>
        <taxon>Paracoccaceae</taxon>
        <taxon>Aquicoccus</taxon>
    </lineage>
</organism>
<evidence type="ECO:0000256" key="1">
    <source>
        <dbReference type="SAM" id="MobiDB-lite"/>
    </source>
</evidence>
<accession>A0A5A9ZK55</accession>
<feature type="region of interest" description="Disordered" evidence="1">
    <location>
        <begin position="231"/>
        <end position="253"/>
    </location>
</feature>
<dbReference type="PANTHER" id="PTHR39328:SF1">
    <property type="entry name" value="BLL2871 PROTEIN"/>
    <property type="match status" value="1"/>
</dbReference>
<dbReference type="Pfam" id="PF06267">
    <property type="entry name" value="DUF1028"/>
    <property type="match status" value="1"/>
</dbReference>
<comment type="caution">
    <text evidence="2">The sequence shown here is derived from an EMBL/GenBank/DDBJ whole genome shotgun (WGS) entry which is preliminary data.</text>
</comment>
<dbReference type="Gene3D" id="3.60.20.10">
    <property type="entry name" value="Glutamine Phosphoribosylpyrophosphate, subunit 1, domain 1"/>
    <property type="match status" value="1"/>
</dbReference>
<sequence>MTYSIIARDPGTGEIGVIVASRFFACGAVVPYVGRRVAVATQAFVNPLWGTEGRRRLEAGKTAEALLAEFAARDAGRDIRQCHMLDATGNFAAHTGVDCVDWAGHQIGAHHSVAGNMLAGPEVVHATFETYANRSDLAMPQRLLAAMRAGEDAGGDKRGRQAAGLMIHRGQDHAYLDLRADDHSDPLAELDRLLDVAGERYLHVADAMPTHDDFSGTTDRGPIDAAITLAEQTRKSAGRPSLSYATDPKTDRT</sequence>
<keyword evidence="3" id="KW-1185">Reference proteome</keyword>
<dbReference type="InterPro" id="IPR029055">
    <property type="entry name" value="Ntn_hydrolases_N"/>
</dbReference>
<gene>
    <name evidence="2" type="ORF">FLO80_06600</name>
</gene>
<reference evidence="2 3" key="1">
    <citation type="submission" date="2019-07" db="EMBL/GenBank/DDBJ databases">
        <title>Aquicoccus porphyridii gen. nov., sp. nov., isolated from a small marine red alga, Porphyridium marinum.</title>
        <authorList>
            <person name="Liu L."/>
        </authorList>
    </citation>
    <scope>NUCLEOTIDE SEQUENCE [LARGE SCALE GENOMIC DNA]</scope>
    <source>
        <strain evidence="2 3">L1 8-17</strain>
    </source>
</reference>
<protein>
    <submittedName>
        <fullName evidence="2">DUF1028 domain-containing protein</fullName>
    </submittedName>
</protein>
<evidence type="ECO:0000313" key="3">
    <source>
        <dbReference type="Proteomes" id="UP000325291"/>
    </source>
</evidence>
<name>A0A5A9ZK55_9RHOB</name>
<dbReference type="PANTHER" id="PTHR39328">
    <property type="entry name" value="BLL2871 PROTEIN"/>
    <property type="match status" value="1"/>
</dbReference>
<dbReference type="SUPFAM" id="SSF56235">
    <property type="entry name" value="N-terminal nucleophile aminohydrolases (Ntn hydrolases)"/>
    <property type="match status" value="1"/>
</dbReference>
<dbReference type="EMBL" id="VINQ01000003">
    <property type="protein sequence ID" value="KAA0917694.1"/>
    <property type="molecule type" value="Genomic_DNA"/>
</dbReference>
<dbReference type="RefSeq" id="WP_111362930.1">
    <property type="nucleotide sequence ID" value="NZ_JASHJG010000013.1"/>
</dbReference>
<evidence type="ECO:0000313" key="2">
    <source>
        <dbReference type="EMBL" id="KAA0917694.1"/>
    </source>
</evidence>
<proteinExistence type="predicted"/>
<dbReference type="Proteomes" id="UP000325291">
    <property type="component" value="Unassembled WGS sequence"/>
</dbReference>
<dbReference type="InterPro" id="IPR010430">
    <property type="entry name" value="DUF1028"/>
</dbReference>